<keyword evidence="5" id="KW-0226">DNA condensation</keyword>
<reference evidence="9" key="1">
    <citation type="submission" date="2023-03" db="EMBL/GenBank/DDBJ databases">
        <authorList>
            <person name="Steffen K."/>
            <person name="Cardenas P."/>
        </authorList>
    </citation>
    <scope>NUCLEOTIDE SEQUENCE</scope>
</reference>
<evidence type="ECO:0000313" key="9">
    <source>
        <dbReference type="EMBL" id="CAI8036850.1"/>
    </source>
</evidence>
<comment type="subcellular location">
    <subcellularLocation>
        <location evidence="1">Chromosome</location>
    </subcellularLocation>
</comment>
<protein>
    <submittedName>
        <fullName evidence="9">Condensin complex subunit 3</fullName>
    </submittedName>
</protein>
<sequence>MCLMIATEMLKEQRLRKLPVNIKTMVDVLVLPSIQSELPDIRDLAFCCLGLACLHDVSLARNHLLLFLQVSQVDHESVQATAVKVVFDLLLLYGFEAFSLTCPGSSSKTKTPDTLDQAHETLVADGEGKEVEGGENSEEGEEGAGEEGETKKITQRILATMADFLDGTYKSPVLRGISGEGLAKLLLSRRVISQKLLARLLVLSCREMVGEVFVPVLEAISEAPAESLRHVDLDQLADYLIHLCAPQEPNGDSVHDSLAISVANAVLSEPENSVLTRVYCRSLTHMQLSSSNKAELLILTEQIERNVGDKRSPKTSLGL</sequence>
<dbReference type="EMBL" id="CASHTH010002903">
    <property type="protein sequence ID" value="CAI8036850.1"/>
    <property type="molecule type" value="Genomic_DNA"/>
</dbReference>
<dbReference type="GO" id="GO:0007076">
    <property type="term" value="P:mitotic chromosome condensation"/>
    <property type="evidence" value="ECO:0007669"/>
    <property type="project" value="InterPro"/>
</dbReference>
<keyword evidence="6" id="KW-0131">Cell cycle</keyword>
<organism evidence="9 10">
    <name type="scientific">Geodia barretti</name>
    <name type="common">Barrett's horny sponge</name>
    <dbReference type="NCBI Taxonomy" id="519541"/>
    <lineage>
        <taxon>Eukaryota</taxon>
        <taxon>Metazoa</taxon>
        <taxon>Porifera</taxon>
        <taxon>Demospongiae</taxon>
        <taxon>Heteroscleromorpha</taxon>
        <taxon>Tetractinellida</taxon>
        <taxon>Astrophorina</taxon>
        <taxon>Geodiidae</taxon>
        <taxon>Geodia</taxon>
    </lineage>
</organism>
<evidence type="ECO:0000256" key="7">
    <source>
        <dbReference type="SAM" id="MobiDB-lite"/>
    </source>
</evidence>
<feature type="compositionally biased region" description="Acidic residues" evidence="7">
    <location>
        <begin position="133"/>
        <end position="147"/>
    </location>
</feature>
<dbReference type="InterPro" id="IPR025977">
    <property type="entry name" value="Cnd3_C"/>
</dbReference>
<evidence type="ECO:0000256" key="6">
    <source>
        <dbReference type="ARBA" id="ARBA00023306"/>
    </source>
</evidence>
<feature type="domain" description="Nuclear condensin complex subunit 3 C-terminal" evidence="8">
    <location>
        <begin position="207"/>
        <end position="288"/>
    </location>
</feature>
<comment type="caution">
    <text evidence="9">The sequence shown here is derived from an EMBL/GenBank/DDBJ whole genome shotgun (WGS) entry which is preliminary data.</text>
</comment>
<dbReference type="GO" id="GO:0000796">
    <property type="term" value="C:condensin complex"/>
    <property type="evidence" value="ECO:0007669"/>
    <property type="project" value="InterPro"/>
</dbReference>
<evidence type="ECO:0000259" key="8">
    <source>
        <dbReference type="Pfam" id="PF12719"/>
    </source>
</evidence>
<dbReference type="GO" id="GO:0051301">
    <property type="term" value="P:cell division"/>
    <property type="evidence" value="ECO:0007669"/>
    <property type="project" value="UniProtKB-KW"/>
</dbReference>
<keyword evidence="10" id="KW-1185">Reference proteome</keyword>
<evidence type="ECO:0000256" key="4">
    <source>
        <dbReference type="ARBA" id="ARBA00022776"/>
    </source>
</evidence>
<dbReference type="AlphaFoldDB" id="A0AA35X3N1"/>
<dbReference type="GO" id="GO:0000793">
    <property type="term" value="C:condensed chromosome"/>
    <property type="evidence" value="ECO:0007669"/>
    <property type="project" value="TreeGrafter"/>
</dbReference>
<dbReference type="Proteomes" id="UP001174909">
    <property type="component" value="Unassembled WGS sequence"/>
</dbReference>
<evidence type="ECO:0000313" key="10">
    <source>
        <dbReference type="Proteomes" id="UP001174909"/>
    </source>
</evidence>
<dbReference type="PANTHER" id="PTHR14418:SF5">
    <property type="entry name" value="CONDENSIN COMPLEX SUBUNIT 3"/>
    <property type="match status" value="1"/>
</dbReference>
<evidence type="ECO:0000256" key="2">
    <source>
        <dbReference type="ARBA" id="ARBA00022454"/>
    </source>
</evidence>
<feature type="region of interest" description="Disordered" evidence="7">
    <location>
        <begin position="122"/>
        <end position="150"/>
    </location>
</feature>
<proteinExistence type="predicted"/>
<dbReference type="Pfam" id="PF12719">
    <property type="entry name" value="Cnd3"/>
    <property type="match status" value="2"/>
</dbReference>
<keyword evidence="3" id="KW-0132">Cell division</keyword>
<accession>A0AA35X3N1</accession>
<gene>
    <name evidence="9" type="ORF">GBAR_LOCUS20643</name>
</gene>
<evidence type="ECO:0000256" key="1">
    <source>
        <dbReference type="ARBA" id="ARBA00004286"/>
    </source>
</evidence>
<feature type="domain" description="Nuclear condensin complex subunit 3 C-terminal" evidence="8">
    <location>
        <begin position="2"/>
        <end position="203"/>
    </location>
</feature>
<evidence type="ECO:0000256" key="5">
    <source>
        <dbReference type="ARBA" id="ARBA00023067"/>
    </source>
</evidence>
<dbReference type="InterPro" id="IPR027165">
    <property type="entry name" value="CND3"/>
</dbReference>
<name>A0AA35X3N1_GEOBA</name>
<keyword evidence="4" id="KW-0498">Mitosis</keyword>
<keyword evidence="2" id="KW-0158">Chromosome</keyword>
<dbReference type="PANTHER" id="PTHR14418">
    <property type="entry name" value="CONDENSIN COMPLEX SUBUNIT 3-RELATED"/>
    <property type="match status" value="1"/>
</dbReference>
<evidence type="ECO:0000256" key="3">
    <source>
        <dbReference type="ARBA" id="ARBA00022618"/>
    </source>
</evidence>